<feature type="transmembrane region" description="Helical" evidence="8">
    <location>
        <begin position="304"/>
        <end position="331"/>
    </location>
</feature>
<feature type="transmembrane region" description="Helical" evidence="8">
    <location>
        <begin position="77"/>
        <end position="100"/>
    </location>
</feature>
<sequence length="716" mass="80395">MPQFKAERSSYVEPLLSGTTTLAGFKKKALKWFLKTVMWLVFISWLVFIFLSSLQYGNALVEKWSQETTETFLGIEGAWLMLFSSPVVVLALLSVPLLLISGEEEEMMKEKTSDGNDEPRWRLWTFPVVVDGPLGVVSAAEVIGIMMFIAYLIWSAILFTYRNLLEVQSSGLDLEHSAVRMMELSSASVARIGIFCWAFLWLPIARGSLLLQLLGIPFEHACRYHVWLGHLTMFIFTLHGLLYIIAWSIDGVLLEQIRKWQSNGIAYLPGVILLAIGLLIWATALRPVRKQYFELFYYTHHLYILFVIFLALHAGPLFLSITAGGIFLFMLDRFLRFCQSRTRVRVISVTSFPCRVVKLVLSKPKNLRYSALSCIFLQIREASLLQWHPFSVSSSPIDDQQCLSVLIKVYGEWTAKLVHNSTITASVEGPYGSQTPYYILYEKLVLVAGGIGISPFLAVLSDILHRIRQGKPCLVKHILLVWSVKKSSELLLLSHQLDFNSICPNFSSRLNLEILIHVTQEEEPPPPPLEEGGTIDHKDISFVCPVCSSGSSMSTLTGSGNTLWVGLYVTSATVGFLIIHSLLHVFYMNPYNLYQGWYPGILLLGCLASSVLIFGGLVLCVWHCCGADDFIETVPNVPSQESQDTGIVSEMHYGSRPNVKEIFNNLGQQWGEVDVGVIVCGPPGLDSDAARECRSLNLGRQRHQPIFHFNSHTFDL</sequence>
<keyword evidence="5 8" id="KW-1133">Transmembrane helix</keyword>
<dbReference type="InterPro" id="IPR013121">
    <property type="entry name" value="Fe_red_NAD-bd_6"/>
</dbReference>
<dbReference type="SUPFAM" id="SSF52343">
    <property type="entry name" value="Ferredoxin reductase-like, C-terminal NADP-linked domain"/>
    <property type="match status" value="1"/>
</dbReference>
<dbReference type="InterPro" id="IPR017938">
    <property type="entry name" value="Riboflavin_synthase-like_b-brl"/>
</dbReference>
<keyword evidence="6" id="KW-0560">Oxidoreductase</keyword>
<dbReference type="InterPro" id="IPR050369">
    <property type="entry name" value="RBOH/FRE"/>
</dbReference>
<dbReference type="Gene3D" id="3.40.50.80">
    <property type="entry name" value="Nucleotide-binding domain of ferredoxin-NADP reductase (FNR) module"/>
    <property type="match status" value="2"/>
</dbReference>
<keyword evidence="2" id="KW-0285">Flavoprotein</keyword>
<evidence type="ECO:0000313" key="11">
    <source>
        <dbReference type="Proteomes" id="UP001054252"/>
    </source>
</evidence>
<dbReference type="InterPro" id="IPR013112">
    <property type="entry name" value="FAD-bd_8"/>
</dbReference>
<dbReference type="InterPro" id="IPR013130">
    <property type="entry name" value="Fe3_Rdtase_TM_dom"/>
</dbReference>
<dbReference type="Pfam" id="PF08022">
    <property type="entry name" value="FAD_binding_8"/>
    <property type="match status" value="1"/>
</dbReference>
<dbReference type="GO" id="GO:0000293">
    <property type="term" value="F:ferric-chelate reductase activity"/>
    <property type="evidence" value="ECO:0007669"/>
    <property type="project" value="TreeGrafter"/>
</dbReference>
<feature type="transmembrane region" description="Helical" evidence="8">
    <location>
        <begin position="224"/>
        <end position="245"/>
    </location>
</feature>
<feature type="transmembrane region" description="Helical" evidence="8">
    <location>
        <begin position="563"/>
        <end position="585"/>
    </location>
</feature>
<dbReference type="InterPro" id="IPR000778">
    <property type="entry name" value="Cyt_b245_heavy_chain"/>
</dbReference>
<dbReference type="EMBL" id="BPVZ01000195">
    <property type="protein sequence ID" value="GKV45523.1"/>
    <property type="molecule type" value="Genomic_DNA"/>
</dbReference>
<evidence type="ECO:0000256" key="3">
    <source>
        <dbReference type="ARBA" id="ARBA00022692"/>
    </source>
</evidence>
<dbReference type="Pfam" id="PF01794">
    <property type="entry name" value="Ferric_reduct"/>
    <property type="match status" value="1"/>
</dbReference>
<dbReference type="PRINTS" id="PR00466">
    <property type="entry name" value="GP91PHOX"/>
</dbReference>
<dbReference type="SFLD" id="SFLDS00052">
    <property type="entry name" value="Ferric_Reductase_Domain"/>
    <property type="match status" value="1"/>
</dbReference>
<dbReference type="GO" id="GO:0005886">
    <property type="term" value="C:plasma membrane"/>
    <property type="evidence" value="ECO:0007669"/>
    <property type="project" value="TreeGrafter"/>
</dbReference>
<accession>A0AAV5M7P5</accession>
<feature type="transmembrane region" description="Helical" evidence="8">
    <location>
        <begin position="265"/>
        <end position="284"/>
    </location>
</feature>
<dbReference type="InterPro" id="IPR017927">
    <property type="entry name" value="FAD-bd_FR_type"/>
</dbReference>
<comment type="caution">
    <text evidence="10">The sequence shown here is derived from an EMBL/GenBank/DDBJ whole genome shotgun (WGS) entry which is preliminary data.</text>
</comment>
<evidence type="ECO:0000256" key="7">
    <source>
        <dbReference type="ARBA" id="ARBA00023136"/>
    </source>
</evidence>
<name>A0AAV5M7P5_9ROSI</name>
<keyword evidence="11" id="KW-1185">Reference proteome</keyword>
<keyword evidence="3 8" id="KW-0812">Transmembrane</keyword>
<dbReference type="Gene3D" id="2.40.30.10">
    <property type="entry name" value="Translation factors"/>
    <property type="match status" value="1"/>
</dbReference>
<evidence type="ECO:0000256" key="4">
    <source>
        <dbReference type="ARBA" id="ARBA00022827"/>
    </source>
</evidence>
<organism evidence="10 11">
    <name type="scientific">Rubroshorea leprosula</name>
    <dbReference type="NCBI Taxonomy" id="152421"/>
    <lineage>
        <taxon>Eukaryota</taxon>
        <taxon>Viridiplantae</taxon>
        <taxon>Streptophyta</taxon>
        <taxon>Embryophyta</taxon>
        <taxon>Tracheophyta</taxon>
        <taxon>Spermatophyta</taxon>
        <taxon>Magnoliopsida</taxon>
        <taxon>eudicotyledons</taxon>
        <taxon>Gunneridae</taxon>
        <taxon>Pentapetalae</taxon>
        <taxon>rosids</taxon>
        <taxon>malvids</taxon>
        <taxon>Malvales</taxon>
        <taxon>Dipterocarpaceae</taxon>
        <taxon>Rubroshorea</taxon>
    </lineage>
</organism>
<feature type="domain" description="FAD-binding FR-type" evidence="9">
    <location>
        <begin position="339"/>
        <end position="437"/>
    </location>
</feature>
<feature type="transmembrane region" description="Helical" evidence="8">
    <location>
        <begin position="36"/>
        <end position="57"/>
    </location>
</feature>
<evidence type="ECO:0000313" key="10">
    <source>
        <dbReference type="EMBL" id="GKV45523.1"/>
    </source>
</evidence>
<evidence type="ECO:0000259" key="9">
    <source>
        <dbReference type="PROSITE" id="PS51384"/>
    </source>
</evidence>
<dbReference type="PROSITE" id="PS51384">
    <property type="entry name" value="FAD_FR"/>
    <property type="match status" value="1"/>
</dbReference>
<dbReference type="SFLD" id="SFLDG01168">
    <property type="entry name" value="Ferric_reductase_subgroup_(FRE"/>
    <property type="match status" value="1"/>
</dbReference>
<dbReference type="Pfam" id="PF08030">
    <property type="entry name" value="NAD_binding_6"/>
    <property type="match status" value="1"/>
</dbReference>
<comment type="subcellular location">
    <subcellularLocation>
        <location evidence="1">Membrane</location>
        <topology evidence="1">Multi-pass membrane protein</topology>
    </subcellularLocation>
</comment>
<evidence type="ECO:0000256" key="1">
    <source>
        <dbReference type="ARBA" id="ARBA00004141"/>
    </source>
</evidence>
<dbReference type="CDD" id="cd06186">
    <property type="entry name" value="NOX_Duox_like_FAD_NADP"/>
    <property type="match status" value="1"/>
</dbReference>
<keyword evidence="7 8" id="KW-0472">Membrane</keyword>
<dbReference type="Proteomes" id="UP001054252">
    <property type="component" value="Unassembled WGS sequence"/>
</dbReference>
<evidence type="ECO:0000256" key="8">
    <source>
        <dbReference type="SAM" id="Phobius"/>
    </source>
</evidence>
<dbReference type="PANTHER" id="PTHR11972:SF69">
    <property type="entry name" value="FERRIC REDUCTION OXIDASE 6-RELATED"/>
    <property type="match status" value="1"/>
</dbReference>
<dbReference type="AlphaFoldDB" id="A0AAV5M7P5"/>
<evidence type="ECO:0000256" key="5">
    <source>
        <dbReference type="ARBA" id="ARBA00022989"/>
    </source>
</evidence>
<dbReference type="PANTHER" id="PTHR11972">
    <property type="entry name" value="NADPH OXIDASE"/>
    <property type="match status" value="1"/>
</dbReference>
<feature type="transmembrane region" description="Helical" evidence="8">
    <location>
        <begin position="184"/>
        <end position="204"/>
    </location>
</feature>
<dbReference type="SUPFAM" id="SSF63380">
    <property type="entry name" value="Riboflavin synthase domain-like"/>
    <property type="match status" value="1"/>
</dbReference>
<dbReference type="InterPro" id="IPR039261">
    <property type="entry name" value="FNR_nucleotide-bd"/>
</dbReference>
<feature type="transmembrane region" description="Helical" evidence="8">
    <location>
        <begin position="597"/>
        <end position="622"/>
    </location>
</feature>
<evidence type="ECO:0000256" key="2">
    <source>
        <dbReference type="ARBA" id="ARBA00022630"/>
    </source>
</evidence>
<reference evidence="10 11" key="1">
    <citation type="journal article" date="2021" name="Commun. Biol.">
        <title>The genome of Shorea leprosula (Dipterocarpaceae) highlights the ecological relevance of drought in aseasonal tropical rainforests.</title>
        <authorList>
            <person name="Ng K.K.S."/>
            <person name="Kobayashi M.J."/>
            <person name="Fawcett J.A."/>
            <person name="Hatakeyama M."/>
            <person name="Paape T."/>
            <person name="Ng C.H."/>
            <person name="Ang C.C."/>
            <person name="Tnah L.H."/>
            <person name="Lee C.T."/>
            <person name="Nishiyama T."/>
            <person name="Sese J."/>
            <person name="O'Brien M.J."/>
            <person name="Copetti D."/>
            <person name="Mohd Noor M.I."/>
            <person name="Ong R.C."/>
            <person name="Putra M."/>
            <person name="Sireger I.Z."/>
            <person name="Indrioko S."/>
            <person name="Kosugi Y."/>
            <person name="Izuno A."/>
            <person name="Isagi Y."/>
            <person name="Lee S.L."/>
            <person name="Shimizu K.K."/>
        </authorList>
    </citation>
    <scope>NUCLEOTIDE SEQUENCE [LARGE SCALE GENOMIC DNA]</scope>
    <source>
        <strain evidence="10">214</strain>
    </source>
</reference>
<gene>
    <name evidence="10" type="ORF">SLEP1_g52594</name>
</gene>
<keyword evidence="4" id="KW-0274">FAD</keyword>
<evidence type="ECO:0000256" key="6">
    <source>
        <dbReference type="ARBA" id="ARBA00023002"/>
    </source>
</evidence>
<proteinExistence type="predicted"/>
<protein>
    <recommendedName>
        <fullName evidence="9">FAD-binding FR-type domain-containing protein</fullName>
    </recommendedName>
</protein>